<organism evidence="2 3">
    <name type="scientific">Pleurotus eryngii</name>
    <name type="common">Boletus of the steppes</name>
    <dbReference type="NCBI Taxonomy" id="5323"/>
    <lineage>
        <taxon>Eukaryota</taxon>
        <taxon>Fungi</taxon>
        <taxon>Dikarya</taxon>
        <taxon>Basidiomycota</taxon>
        <taxon>Agaricomycotina</taxon>
        <taxon>Agaricomycetes</taxon>
        <taxon>Agaricomycetidae</taxon>
        <taxon>Agaricales</taxon>
        <taxon>Pleurotineae</taxon>
        <taxon>Pleurotaceae</taxon>
        <taxon>Pleurotus</taxon>
    </lineage>
</organism>
<feature type="region of interest" description="Disordered" evidence="1">
    <location>
        <begin position="317"/>
        <end position="355"/>
    </location>
</feature>
<sequence>MRRCPELKRLPKSPRFTSVVFRGQNPGSPAKLIDPGKQPCKTLKSTFLSPDHPATSLRKSDFPSFANSALRINAFPFAVLEKPSDPSKEPIARQFKYAHIPWKERIHVSGLRHSGTRIPMSFFIATSIKNTSKKGTIRSTIKHRLRTALNMIVARGAESGTDTRGRQKLVFNEAKATEQGNKWLLHDWTYIFSPTLELYRMPYPVMVDTLSKALHSIRVRGLKLETGWEKTPCEEVPRIQVVQKVVQQKPARLVSIAQKRKSHRVPNATVTRAPPRSPAVLSIRKPRASSATALKEPCKATMAPADQTPCVVHAVQELSEKRETGRGSRDDRGPRTELADDRWSSDNDDGSTNSKAVRVNSETLFAERPLADSLPDLSSLFRKLNEHASEEEEQVELDQPPDRRPRRRPKLFFQSATPLATPDVPIGGPLELIMAKDGMRAPSKVKKINPEVDKDHILFQRKSIVLQHNHNRGN</sequence>
<evidence type="ECO:0000313" key="3">
    <source>
        <dbReference type="Proteomes" id="UP000807025"/>
    </source>
</evidence>
<dbReference type="EMBL" id="MU154564">
    <property type="protein sequence ID" value="KAF9495167.1"/>
    <property type="molecule type" value="Genomic_DNA"/>
</dbReference>
<reference evidence="2" key="1">
    <citation type="submission" date="2020-11" db="EMBL/GenBank/DDBJ databases">
        <authorList>
            <consortium name="DOE Joint Genome Institute"/>
            <person name="Ahrendt S."/>
            <person name="Riley R."/>
            <person name="Andreopoulos W."/>
            <person name="Labutti K."/>
            <person name="Pangilinan J."/>
            <person name="Ruiz-Duenas F.J."/>
            <person name="Barrasa J.M."/>
            <person name="Sanchez-Garcia M."/>
            <person name="Camarero S."/>
            <person name="Miyauchi S."/>
            <person name="Serrano A."/>
            <person name="Linde D."/>
            <person name="Babiker R."/>
            <person name="Drula E."/>
            <person name="Ayuso-Fernandez I."/>
            <person name="Pacheco R."/>
            <person name="Padilla G."/>
            <person name="Ferreira P."/>
            <person name="Barriuso J."/>
            <person name="Kellner H."/>
            <person name="Castanera R."/>
            <person name="Alfaro M."/>
            <person name="Ramirez L."/>
            <person name="Pisabarro A.G."/>
            <person name="Kuo A."/>
            <person name="Tritt A."/>
            <person name="Lipzen A."/>
            <person name="He G."/>
            <person name="Yan M."/>
            <person name="Ng V."/>
            <person name="Cullen D."/>
            <person name="Martin F."/>
            <person name="Rosso M.-N."/>
            <person name="Henrissat B."/>
            <person name="Hibbett D."/>
            <person name="Martinez A.T."/>
            <person name="Grigoriev I.V."/>
        </authorList>
    </citation>
    <scope>NUCLEOTIDE SEQUENCE</scope>
    <source>
        <strain evidence="2">ATCC 90797</strain>
    </source>
</reference>
<name>A0A9P5ZX99_PLEER</name>
<accession>A0A9P5ZX99</accession>
<dbReference type="OrthoDB" id="3265918at2759"/>
<gene>
    <name evidence="2" type="ORF">BDN71DRAFT_1506925</name>
</gene>
<feature type="compositionally biased region" description="Basic and acidic residues" evidence="1">
    <location>
        <begin position="318"/>
        <end position="345"/>
    </location>
</feature>
<protein>
    <submittedName>
        <fullName evidence="2">Uncharacterized protein</fullName>
    </submittedName>
</protein>
<dbReference type="Proteomes" id="UP000807025">
    <property type="component" value="Unassembled WGS sequence"/>
</dbReference>
<evidence type="ECO:0000313" key="2">
    <source>
        <dbReference type="EMBL" id="KAF9495167.1"/>
    </source>
</evidence>
<feature type="region of interest" description="Disordered" evidence="1">
    <location>
        <begin position="386"/>
        <end position="407"/>
    </location>
</feature>
<keyword evidence="3" id="KW-1185">Reference proteome</keyword>
<proteinExistence type="predicted"/>
<evidence type="ECO:0000256" key="1">
    <source>
        <dbReference type="SAM" id="MobiDB-lite"/>
    </source>
</evidence>
<comment type="caution">
    <text evidence="2">The sequence shown here is derived from an EMBL/GenBank/DDBJ whole genome shotgun (WGS) entry which is preliminary data.</text>
</comment>
<feature type="region of interest" description="Disordered" evidence="1">
    <location>
        <begin position="259"/>
        <end position="296"/>
    </location>
</feature>
<dbReference type="AlphaFoldDB" id="A0A9P5ZX99"/>